<comment type="subcellular location">
    <subcellularLocation>
        <location evidence="1">Endomembrane system</location>
        <topology evidence="1">Multi-pass membrane protein</topology>
    </subcellularLocation>
</comment>
<organism evidence="7 8">
    <name type="scientific">Salinirubellus salinus</name>
    <dbReference type="NCBI Taxonomy" id="1364945"/>
    <lineage>
        <taxon>Archaea</taxon>
        <taxon>Methanobacteriati</taxon>
        <taxon>Methanobacteriota</taxon>
        <taxon>Stenosarchaea group</taxon>
        <taxon>Halobacteria</taxon>
        <taxon>Halobacteriales</taxon>
        <taxon>Natronomonadaceae</taxon>
        <taxon>Salinirubellus</taxon>
    </lineage>
</organism>
<dbReference type="InterPro" id="IPR001478">
    <property type="entry name" value="PDZ"/>
</dbReference>
<name>A0A9E7R6F5_9EURY</name>
<dbReference type="SMART" id="SM00228">
    <property type="entry name" value="PDZ"/>
    <property type="match status" value="1"/>
</dbReference>
<evidence type="ECO:0000256" key="3">
    <source>
        <dbReference type="ARBA" id="ARBA00022989"/>
    </source>
</evidence>
<dbReference type="Pfam" id="PF17820">
    <property type="entry name" value="PDZ_6"/>
    <property type="match status" value="1"/>
</dbReference>
<accession>A0A9E7R6F5</accession>
<dbReference type="EMBL" id="CP104003">
    <property type="protein sequence ID" value="UWM56780.1"/>
    <property type="molecule type" value="Genomic_DNA"/>
</dbReference>
<keyword evidence="7" id="KW-0645">Protease</keyword>
<evidence type="ECO:0000256" key="5">
    <source>
        <dbReference type="SAM" id="Phobius"/>
    </source>
</evidence>
<keyword evidence="4 5" id="KW-0472">Membrane</keyword>
<dbReference type="GeneID" id="74942934"/>
<dbReference type="PROSITE" id="PS50106">
    <property type="entry name" value="PDZ"/>
    <property type="match status" value="1"/>
</dbReference>
<keyword evidence="3 5" id="KW-1133">Transmembrane helix</keyword>
<sequence length="583" mass="60114">MLDPLLLVLVGVVLYTVGATFLKMRGRLPEYINVSGPITTLHTKRGRVLLDRLAQPKRFWRAWGNFGIGAALVVLVGSFLLVALAAVQAIQNPTPTALNEPRNVLAIPGVNQFLPLSAAFEILLGLLIGLVVHEGGHGLMCRVEDIDIESMGLALFAFIPVGAFVAPDEESRRRASRGGQTRMFAAGVMNNFAVAVVAFALLFGPVMGSIAVVSGAPVGGVLPGSPAAQNGIERGDVVTAIDGVTVEDADSLEAALAATDARTVDVTLESGETVGIERSVIVTGSASDSPLDVNSTVTAVNGTGVFTESAFREALADREVATLTTAGETETVTTPVGTLTTPIEGSAFAAAGAPAGESVVVTHIGGERTLDHAALSTVLDGFGPGDEVEVVGYVDGERETWTVTLGEQNDEAFLGVTVARGVTGMTVDDFGTDPYPAAQFLGILGGGDGGGIDSPIQRAVVTLSLPFLSATGGAGYSFAGFNGAVANFYTATGPLSVLGTGAVLLLANVLYWMAWINLIIGQFNCVPAYPLDGGHLLRTSTEAIVSRLPVPDPRSVTSAVTTTVTLVMLGGLFVVIFGPRLLT</sequence>
<reference evidence="7" key="1">
    <citation type="submission" date="2022-09" db="EMBL/GenBank/DDBJ databases">
        <title>Diverse halophilic archaea isolated from saline environments.</title>
        <authorList>
            <person name="Cui H.-L."/>
        </authorList>
    </citation>
    <scope>NUCLEOTIDE SEQUENCE</scope>
    <source>
        <strain evidence="7">ZS-35-S2</strain>
    </source>
</reference>
<keyword evidence="7" id="KW-0378">Hydrolase</keyword>
<feature type="transmembrane region" description="Helical" evidence="5">
    <location>
        <begin position="497"/>
        <end position="520"/>
    </location>
</feature>
<keyword evidence="2 5" id="KW-0812">Transmembrane</keyword>
<dbReference type="AlphaFoldDB" id="A0A9E7R6F5"/>
<evidence type="ECO:0000313" key="7">
    <source>
        <dbReference type="EMBL" id="UWM56780.1"/>
    </source>
</evidence>
<evidence type="ECO:0000259" key="6">
    <source>
        <dbReference type="PROSITE" id="PS50106"/>
    </source>
</evidence>
<evidence type="ECO:0000256" key="1">
    <source>
        <dbReference type="ARBA" id="ARBA00004127"/>
    </source>
</evidence>
<evidence type="ECO:0000313" key="8">
    <source>
        <dbReference type="Proteomes" id="UP001057580"/>
    </source>
</evidence>
<feature type="transmembrane region" description="Helical" evidence="5">
    <location>
        <begin position="110"/>
        <end position="132"/>
    </location>
</feature>
<evidence type="ECO:0000256" key="2">
    <source>
        <dbReference type="ARBA" id="ARBA00022692"/>
    </source>
</evidence>
<keyword evidence="8" id="KW-1185">Reference proteome</keyword>
<feature type="transmembrane region" description="Helical" evidence="5">
    <location>
        <begin position="62"/>
        <end position="90"/>
    </location>
</feature>
<dbReference type="RefSeq" id="WP_260643894.1">
    <property type="nucleotide sequence ID" value="NZ_CP104003.1"/>
</dbReference>
<dbReference type="GO" id="GO:0005737">
    <property type="term" value="C:cytoplasm"/>
    <property type="evidence" value="ECO:0007669"/>
    <property type="project" value="TreeGrafter"/>
</dbReference>
<dbReference type="InterPro" id="IPR036034">
    <property type="entry name" value="PDZ_sf"/>
</dbReference>
<feature type="transmembrane region" description="Helical" evidence="5">
    <location>
        <begin position="556"/>
        <end position="577"/>
    </location>
</feature>
<dbReference type="InterPro" id="IPR008915">
    <property type="entry name" value="Peptidase_M50"/>
</dbReference>
<evidence type="ECO:0000256" key="4">
    <source>
        <dbReference type="ARBA" id="ARBA00023136"/>
    </source>
</evidence>
<feature type="domain" description="PDZ" evidence="6">
    <location>
        <begin position="215"/>
        <end position="254"/>
    </location>
</feature>
<dbReference type="KEGG" id="ssai:N0B31_10890"/>
<gene>
    <name evidence="7" type="ORF">N0B31_10890</name>
</gene>
<dbReference type="GO" id="GO:0012505">
    <property type="term" value="C:endomembrane system"/>
    <property type="evidence" value="ECO:0007669"/>
    <property type="project" value="UniProtKB-SubCell"/>
</dbReference>
<dbReference type="Gene3D" id="2.30.42.10">
    <property type="match status" value="2"/>
</dbReference>
<proteinExistence type="predicted"/>
<dbReference type="Proteomes" id="UP001057580">
    <property type="component" value="Chromosome"/>
</dbReference>
<dbReference type="PANTHER" id="PTHR13325:SF3">
    <property type="entry name" value="MEMBRANE-BOUND TRANSCRIPTION FACTOR SITE-2 PROTEASE"/>
    <property type="match status" value="1"/>
</dbReference>
<dbReference type="SUPFAM" id="SSF50156">
    <property type="entry name" value="PDZ domain-like"/>
    <property type="match status" value="2"/>
</dbReference>
<protein>
    <submittedName>
        <fullName evidence="7">Site-2 protease family protein</fullName>
    </submittedName>
</protein>
<dbReference type="GO" id="GO:0016020">
    <property type="term" value="C:membrane"/>
    <property type="evidence" value="ECO:0007669"/>
    <property type="project" value="InterPro"/>
</dbReference>
<dbReference type="CDD" id="cd06159">
    <property type="entry name" value="S2P-M50_PDZ_Arch"/>
    <property type="match status" value="1"/>
</dbReference>
<dbReference type="PANTHER" id="PTHR13325">
    <property type="entry name" value="PROTEASE M50 MEMBRANE-BOUND TRANSCRIPTION FACTOR SITE 2 PROTEASE"/>
    <property type="match status" value="1"/>
</dbReference>
<dbReference type="GO" id="GO:0031293">
    <property type="term" value="P:membrane protein intracellular domain proteolysis"/>
    <property type="evidence" value="ECO:0007669"/>
    <property type="project" value="TreeGrafter"/>
</dbReference>
<dbReference type="Pfam" id="PF02163">
    <property type="entry name" value="Peptidase_M50"/>
    <property type="match status" value="1"/>
</dbReference>
<dbReference type="GO" id="GO:0004222">
    <property type="term" value="F:metalloendopeptidase activity"/>
    <property type="evidence" value="ECO:0007669"/>
    <property type="project" value="InterPro"/>
</dbReference>
<feature type="transmembrane region" description="Helical" evidence="5">
    <location>
        <begin position="463"/>
        <end position="485"/>
    </location>
</feature>
<feature type="transmembrane region" description="Helical" evidence="5">
    <location>
        <begin position="183"/>
        <end position="204"/>
    </location>
</feature>
<dbReference type="InterPro" id="IPR041489">
    <property type="entry name" value="PDZ_6"/>
</dbReference>
<dbReference type="InterPro" id="IPR001193">
    <property type="entry name" value="MBTPS2"/>
</dbReference>
<feature type="transmembrane region" description="Helical" evidence="5">
    <location>
        <begin position="6"/>
        <end position="22"/>
    </location>
</feature>